<feature type="transmembrane region" description="Helical" evidence="1">
    <location>
        <begin position="65"/>
        <end position="84"/>
    </location>
</feature>
<keyword evidence="1" id="KW-0472">Membrane</keyword>
<protein>
    <recommendedName>
        <fullName evidence="4">Integral membrane protein</fullName>
    </recommendedName>
</protein>
<dbReference type="RefSeq" id="WP_159105651.1">
    <property type="nucleotide sequence ID" value="NZ_BEVZ01000004.1"/>
</dbReference>
<name>A0ABV2YM52_9ACTN</name>
<organism evidence="2 3">
    <name type="scientific">Streptomyces fragilis</name>
    <dbReference type="NCBI Taxonomy" id="67301"/>
    <lineage>
        <taxon>Bacteria</taxon>
        <taxon>Bacillati</taxon>
        <taxon>Actinomycetota</taxon>
        <taxon>Actinomycetes</taxon>
        <taxon>Kitasatosporales</taxon>
        <taxon>Streptomycetaceae</taxon>
        <taxon>Streptomyces</taxon>
    </lineage>
</organism>
<dbReference type="EMBL" id="JBEZUR010000040">
    <property type="protein sequence ID" value="MEU3556796.1"/>
    <property type="molecule type" value="Genomic_DNA"/>
</dbReference>
<evidence type="ECO:0000313" key="3">
    <source>
        <dbReference type="Proteomes" id="UP001550850"/>
    </source>
</evidence>
<keyword evidence="3" id="KW-1185">Reference proteome</keyword>
<keyword evidence="1" id="KW-1133">Transmembrane helix</keyword>
<comment type="caution">
    <text evidence="2">The sequence shown here is derived from an EMBL/GenBank/DDBJ whole genome shotgun (WGS) entry which is preliminary data.</text>
</comment>
<evidence type="ECO:0000256" key="1">
    <source>
        <dbReference type="SAM" id="Phobius"/>
    </source>
</evidence>
<evidence type="ECO:0000313" key="2">
    <source>
        <dbReference type="EMBL" id="MEU3556796.1"/>
    </source>
</evidence>
<evidence type="ECO:0008006" key="4">
    <source>
        <dbReference type="Google" id="ProtNLM"/>
    </source>
</evidence>
<gene>
    <name evidence="2" type="ORF">AB0E65_21645</name>
</gene>
<sequence>MSGRRLRRAGLSWRGAAGGLVPEPVLRLAGHELRLWQSLVLWVRRARHGVREGDLAFGHARGDAAMMYGLLFVCLVETVGLSVLLADWPAAHAVVLVLDVQTVLFLLGLRAAAVVRPHVLGGGVLRVRSGAHLDLAIPLERIAVVRRRSAYSHAGAEGELNLPVGSQTSIELELSEAVEAPRLLRAGRPVRVVRFHADEPDAMYAALVGATRPRGEVT</sequence>
<dbReference type="Proteomes" id="UP001550850">
    <property type="component" value="Unassembled WGS sequence"/>
</dbReference>
<proteinExistence type="predicted"/>
<accession>A0ABV2YM52</accession>
<reference evidence="2 3" key="1">
    <citation type="submission" date="2024-06" db="EMBL/GenBank/DDBJ databases">
        <title>The Natural Products Discovery Center: Release of the First 8490 Sequenced Strains for Exploring Actinobacteria Biosynthetic Diversity.</title>
        <authorList>
            <person name="Kalkreuter E."/>
            <person name="Kautsar S.A."/>
            <person name="Yang D."/>
            <person name="Bader C.D."/>
            <person name="Teijaro C.N."/>
            <person name="Fluegel L."/>
            <person name="Davis C.M."/>
            <person name="Simpson J.R."/>
            <person name="Lauterbach L."/>
            <person name="Steele A.D."/>
            <person name="Gui C."/>
            <person name="Meng S."/>
            <person name="Li G."/>
            <person name="Viehrig K."/>
            <person name="Ye F."/>
            <person name="Su P."/>
            <person name="Kiefer A.F."/>
            <person name="Nichols A."/>
            <person name="Cepeda A.J."/>
            <person name="Yan W."/>
            <person name="Fan B."/>
            <person name="Jiang Y."/>
            <person name="Adhikari A."/>
            <person name="Zheng C.-J."/>
            <person name="Schuster L."/>
            <person name="Cowan T.M."/>
            <person name="Smanski M.J."/>
            <person name="Chevrette M.G."/>
            <person name="De Carvalho L.P.S."/>
            <person name="Shen B."/>
        </authorList>
    </citation>
    <scope>NUCLEOTIDE SEQUENCE [LARGE SCALE GENOMIC DNA]</scope>
    <source>
        <strain evidence="2 3">NPDC038104</strain>
    </source>
</reference>
<feature type="transmembrane region" description="Helical" evidence="1">
    <location>
        <begin position="90"/>
        <end position="109"/>
    </location>
</feature>
<keyword evidence="1" id="KW-0812">Transmembrane</keyword>